<proteinExistence type="predicted"/>
<name>A0ACC2P5H9_9HYME</name>
<dbReference type="Proteomes" id="UP001239111">
    <property type="component" value="Chromosome 2"/>
</dbReference>
<evidence type="ECO:0000313" key="1">
    <source>
        <dbReference type="EMBL" id="KAJ8678835.1"/>
    </source>
</evidence>
<keyword evidence="2" id="KW-1185">Reference proteome</keyword>
<organism evidence="1 2">
    <name type="scientific">Eretmocerus hayati</name>
    <dbReference type="NCBI Taxonomy" id="131215"/>
    <lineage>
        <taxon>Eukaryota</taxon>
        <taxon>Metazoa</taxon>
        <taxon>Ecdysozoa</taxon>
        <taxon>Arthropoda</taxon>
        <taxon>Hexapoda</taxon>
        <taxon>Insecta</taxon>
        <taxon>Pterygota</taxon>
        <taxon>Neoptera</taxon>
        <taxon>Endopterygota</taxon>
        <taxon>Hymenoptera</taxon>
        <taxon>Apocrita</taxon>
        <taxon>Proctotrupomorpha</taxon>
        <taxon>Chalcidoidea</taxon>
        <taxon>Aphelinidae</taxon>
        <taxon>Aphelininae</taxon>
        <taxon>Eretmocerus</taxon>
    </lineage>
</organism>
<gene>
    <name evidence="1" type="ORF">QAD02_014622</name>
</gene>
<reference evidence="1" key="1">
    <citation type="submission" date="2023-04" db="EMBL/GenBank/DDBJ databases">
        <title>A chromosome-level genome assembly of the parasitoid wasp Eretmocerus hayati.</title>
        <authorList>
            <person name="Zhong Y."/>
            <person name="Liu S."/>
            <person name="Liu Y."/>
        </authorList>
    </citation>
    <scope>NUCLEOTIDE SEQUENCE</scope>
    <source>
        <strain evidence="1">ZJU_SS_LIU_2023</strain>
    </source>
</reference>
<dbReference type="EMBL" id="CM056742">
    <property type="protein sequence ID" value="KAJ8678835.1"/>
    <property type="molecule type" value="Genomic_DNA"/>
</dbReference>
<evidence type="ECO:0000313" key="2">
    <source>
        <dbReference type="Proteomes" id="UP001239111"/>
    </source>
</evidence>
<comment type="caution">
    <text evidence="1">The sequence shown here is derived from an EMBL/GenBank/DDBJ whole genome shotgun (WGS) entry which is preliminary data.</text>
</comment>
<protein>
    <submittedName>
        <fullName evidence="1">Uncharacterized protein</fullName>
    </submittedName>
</protein>
<sequence>MGAWPVFRNFLFGLPAGIFFSTYVGTFAFVEGRSMQPTLNPDSENEDLVFLNRLVVRNRNIQRGDIVTFISPKYPHKIVIKRVIGLSGDVIHTLKYRDPILQVPDNYCWVEGDNPTLSLDSNSYGPIPLDTITAKATCILWPPSRWQSLNSFIPDSRISVESPSALAA</sequence>
<accession>A0ACC2P5H9</accession>